<sequence>MATVSPAAERPEPGALPRAALLVGAAILVLAVASFVGARYGLLLAIGLGFGIVLEGFRFGFAGPWRRLIRERDPAATVAQLVSIGLVALAAFPLLATHGQELIGAHAPVGFAMIGGAFVFGACMQIVMGCGSGTLVNAGSGNAVSLLALPFFAIGSFFGADHLLWWTSLGTAPTVALSGTTGLIVTLAGLAAVSAFLWWRAAPEQRVIPRRLWLAAICLAALAIANLVVAGQPWGVVYGLGLWAAKGATALGADLSASSFWGTEANMERVGASLLTDVTSLTNLGIVAGAALVAAWRAGLGAGIPQLPARAWVATVIAGFLLGYSSRLAFGCNVGAFFSGISTGSLHGWVWFAAAFGGAFYGIKLRPILGLEPRT</sequence>
<dbReference type="PANTHER" id="PTHR30574">
    <property type="entry name" value="INNER MEMBRANE PROTEIN YEDE"/>
    <property type="match status" value="1"/>
</dbReference>
<keyword evidence="5 9" id="KW-0812">Transmembrane</keyword>
<keyword evidence="2" id="KW-0813">Transport</keyword>
<name>A0A1I2ATM3_9RHOB</name>
<feature type="transmembrane region" description="Helical" evidence="9">
    <location>
        <begin position="177"/>
        <end position="199"/>
    </location>
</feature>
<dbReference type="Pfam" id="PF04143">
    <property type="entry name" value="Sulf_transp"/>
    <property type="match status" value="1"/>
</dbReference>
<evidence type="ECO:0000256" key="6">
    <source>
        <dbReference type="ARBA" id="ARBA00022989"/>
    </source>
</evidence>
<dbReference type="EMBL" id="FOMS01000010">
    <property type="protein sequence ID" value="SFE46938.1"/>
    <property type="molecule type" value="Genomic_DNA"/>
</dbReference>
<evidence type="ECO:0000256" key="3">
    <source>
        <dbReference type="ARBA" id="ARBA00022475"/>
    </source>
</evidence>
<dbReference type="RefSeq" id="WP_149756844.1">
    <property type="nucleotide sequence ID" value="NZ_FOMS01000010.1"/>
</dbReference>
<reference evidence="10 11" key="1">
    <citation type="submission" date="2016-10" db="EMBL/GenBank/DDBJ databases">
        <authorList>
            <person name="Varghese N."/>
            <person name="Submissions S."/>
        </authorList>
    </citation>
    <scope>NUCLEOTIDE SEQUENCE [LARGE SCALE GENOMIC DNA]</scope>
    <source>
        <strain evidence="11">YIM D21,KCTC 23444,ACCC 10710</strain>
    </source>
</reference>
<dbReference type="Proteomes" id="UP000325289">
    <property type="component" value="Unassembled WGS sequence"/>
</dbReference>
<feature type="transmembrane region" description="Helical" evidence="9">
    <location>
        <begin position="143"/>
        <end position="165"/>
    </location>
</feature>
<keyword evidence="6 9" id="KW-1133">Transmembrane helix</keyword>
<accession>A0A1I2ATM3</accession>
<evidence type="ECO:0000256" key="1">
    <source>
        <dbReference type="ARBA" id="ARBA00004429"/>
    </source>
</evidence>
<comment type="subcellular location">
    <subcellularLocation>
        <location evidence="1">Cell inner membrane</location>
        <topology evidence="1">Multi-pass membrane protein</topology>
    </subcellularLocation>
</comment>
<keyword evidence="7 9" id="KW-0472">Membrane</keyword>
<evidence type="ECO:0000256" key="9">
    <source>
        <dbReference type="SAM" id="Phobius"/>
    </source>
</evidence>
<feature type="transmembrane region" description="Helical" evidence="9">
    <location>
        <begin position="281"/>
        <end position="299"/>
    </location>
</feature>
<evidence type="ECO:0000256" key="8">
    <source>
        <dbReference type="ARBA" id="ARBA00035655"/>
    </source>
</evidence>
<dbReference type="PANTHER" id="PTHR30574:SF1">
    <property type="entry name" value="SULPHUR TRANSPORT DOMAIN-CONTAINING PROTEIN"/>
    <property type="match status" value="1"/>
</dbReference>
<evidence type="ECO:0000313" key="11">
    <source>
        <dbReference type="Proteomes" id="UP000325289"/>
    </source>
</evidence>
<feature type="transmembrane region" description="Helical" evidence="9">
    <location>
        <begin position="211"/>
        <end position="230"/>
    </location>
</feature>
<dbReference type="GO" id="GO:0005886">
    <property type="term" value="C:plasma membrane"/>
    <property type="evidence" value="ECO:0007669"/>
    <property type="project" value="UniProtKB-SubCell"/>
</dbReference>
<feature type="transmembrane region" description="Helical" evidence="9">
    <location>
        <begin position="75"/>
        <end position="96"/>
    </location>
</feature>
<dbReference type="InterPro" id="IPR007272">
    <property type="entry name" value="Sulf_transp_TsuA/YedE"/>
</dbReference>
<proteinExistence type="inferred from homology"/>
<feature type="transmembrane region" description="Helical" evidence="9">
    <location>
        <begin position="336"/>
        <end position="361"/>
    </location>
</feature>
<feature type="transmembrane region" description="Helical" evidence="9">
    <location>
        <begin position="42"/>
        <end position="63"/>
    </location>
</feature>
<evidence type="ECO:0000256" key="7">
    <source>
        <dbReference type="ARBA" id="ARBA00023136"/>
    </source>
</evidence>
<protein>
    <submittedName>
        <fullName evidence="10">Uncharacterized protein</fullName>
    </submittedName>
</protein>
<evidence type="ECO:0000256" key="4">
    <source>
        <dbReference type="ARBA" id="ARBA00022519"/>
    </source>
</evidence>
<keyword evidence="4" id="KW-0997">Cell inner membrane</keyword>
<keyword evidence="11" id="KW-1185">Reference proteome</keyword>
<dbReference type="OrthoDB" id="9794165at2"/>
<keyword evidence="3" id="KW-1003">Cell membrane</keyword>
<feature type="transmembrane region" description="Helical" evidence="9">
    <location>
        <begin position="19"/>
        <end position="36"/>
    </location>
</feature>
<organism evidence="10 11">
    <name type="scientific">Roseivivax sediminis</name>
    <dbReference type="NCBI Taxonomy" id="936889"/>
    <lineage>
        <taxon>Bacteria</taxon>
        <taxon>Pseudomonadati</taxon>
        <taxon>Pseudomonadota</taxon>
        <taxon>Alphaproteobacteria</taxon>
        <taxon>Rhodobacterales</taxon>
        <taxon>Roseobacteraceae</taxon>
        <taxon>Roseivivax</taxon>
    </lineage>
</organism>
<evidence type="ECO:0000256" key="2">
    <source>
        <dbReference type="ARBA" id="ARBA00022448"/>
    </source>
</evidence>
<gene>
    <name evidence="10" type="ORF">SAMN04515678_11046</name>
</gene>
<evidence type="ECO:0000313" key="10">
    <source>
        <dbReference type="EMBL" id="SFE46938.1"/>
    </source>
</evidence>
<feature type="transmembrane region" description="Helical" evidence="9">
    <location>
        <begin position="108"/>
        <end position="131"/>
    </location>
</feature>
<feature type="transmembrane region" description="Helical" evidence="9">
    <location>
        <begin position="311"/>
        <end position="330"/>
    </location>
</feature>
<dbReference type="AlphaFoldDB" id="A0A1I2ATM3"/>
<comment type="similarity">
    <text evidence="8">Belongs to the TsuA/YedE (TC 9.B.102) family.</text>
</comment>
<evidence type="ECO:0000256" key="5">
    <source>
        <dbReference type="ARBA" id="ARBA00022692"/>
    </source>
</evidence>